<protein>
    <recommendedName>
        <fullName evidence="1">SCP domain-containing protein</fullName>
    </recommendedName>
</protein>
<sequence>MLKQFLSCRRICCNRKARVFHPPANTQFSHEITTNSHSPEKISDDIAVQYLTAINQYRFQLGFSALKLSDELTSRALQRAMELSMRDQLDTSDPTILIFHNEPIGETVLACQSPVRSGSDITEYIHDELANDMKTDQTVKKRYTPILNPDCRYVGFGLVRNEEKAKDFVVIYYYPIYKSDEQ</sequence>
<dbReference type="Gene3D" id="3.40.33.10">
    <property type="entry name" value="CAP"/>
    <property type="match status" value="1"/>
</dbReference>
<organism evidence="2 5">
    <name type="scientific">Adineta ricciae</name>
    <name type="common">Rotifer</name>
    <dbReference type="NCBI Taxonomy" id="249248"/>
    <lineage>
        <taxon>Eukaryota</taxon>
        <taxon>Metazoa</taxon>
        <taxon>Spiralia</taxon>
        <taxon>Gnathifera</taxon>
        <taxon>Rotifera</taxon>
        <taxon>Eurotatoria</taxon>
        <taxon>Bdelloidea</taxon>
        <taxon>Adinetida</taxon>
        <taxon>Adinetidae</taxon>
        <taxon>Adineta</taxon>
    </lineage>
</organism>
<accession>A0A813SUY6</accession>
<evidence type="ECO:0000313" key="5">
    <source>
        <dbReference type="Proteomes" id="UP000663852"/>
    </source>
</evidence>
<dbReference type="InterPro" id="IPR014044">
    <property type="entry name" value="CAP_dom"/>
</dbReference>
<dbReference type="SUPFAM" id="SSF55797">
    <property type="entry name" value="PR-1-like"/>
    <property type="match status" value="1"/>
</dbReference>
<dbReference type="EMBL" id="CAJNOJ010000013">
    <property type="protein sequence ID" value="CAF0800786.1"/>
    <property type="molecule type" value="Genomic_DNA"/>
</dbReference>
<proteinExistence type="predicted"/>
<reference evidence="2" key="1">
    <citation type="submission" date="2021-02" db="EMBL/GenBank/DDBJ databases">
        <authorList>
            <person name="Nowell W R."/>
        </authorList>
    </citation>
    <scope>NUCLEOTIDE SEQUENCE</scope>
</reference>
<comment type="caution">
    <text evidence="2">The sequence shown here is derived from an EMBL/GenBank/DDBJ whole genome shotgun (WGS) entry which is preliminary data.</text>
</comment>
<dbReference type="OrthoDB" id="10049775at2759"/>
<evidence type="ECO:0000259" key="1">
    <source>
        <dbReference type="Pfam" id="PF00188"/>
    </source>
</evidence>
<keyword evidence="4" id="KW-1185">Reference proteome</keyword>
<name>A0A813SUY6_ADIRI</name>
<gene>
    <name evidence="2" type="ORF">EDS130_LOCUS4842</name>
    <name evidence="3" type="ORF">XAT740_LOCUS26347</name>
</gene>
<dbReference type="Proteomes" id="UP000663828">
    <property type="component" value="Unassembled WGS sequence"/>
</dbReference>
<evidence type="ECO:0000313" key="2">
    <source>
        <dbReference type="EMBL" id="CAF0800786.1"/>
    </source>
</evidence>
<dbReference type="Proteomes" id="UP000663852">
    <property type="component" value="Unassembled WGS sequence"/>
</dbReference>
<evidence type="ECO:0000313" key="4">
    <source>
        <dbReference type="Proteomes" id="UP000663828"/>
    </source>
</evidence>
<dbReference type="EMBL" id="CAJNOR010002137">
    <property type="protein sequence ID" value="CAF1252735.1"/>
    <property type="molecule type" value="Genomic_DNA"/>
</dbReference>
<dbReference type="InterPro" id="IPR035940">
    <property type="entry name" value="CAP_sf"/>
</dbReference>
<dbReference type="AlphaFoldDB" id="A0A813SUY6"/>
<feature type="domain" description="SCP" evidence="1">
    <location>
        <begin position="51"/>
        <end position="173"/>
    </location>
</feature>
<dbReference type="Pfam" id="PF00188">
    <property type="entry name" value="CAP"/>
    <property type="match status" value="1"/>
</dbReference>
<evidence type="ECO:0000313" key="3">
    <source>
        <dbReference type="EMBL" id="CAF1252735.1"/>
    </source>
</evidence>